<dbReference type="RefSeq" id="XP_060416400.1">
    <property type="nucleotide sequence ID" value="XM_060550700.1"/>
</dbReference>
<organism evidence="1 2">
    <name type="scientific">Colletotrichum navitas</name>
    <dbReference type="NCBI Taxonomy" id="681940"/>
    <lineage>
        <taxon>Eukaryota</taxon>
        <taxon>Fungi</taxon>
        <taxon>Dikarya</taxon>
        <taxon>Ascomycota</taxon>
        <taxon>Pezizomycotina</taxon>
        <taxon>Sordariomycetes</taxon>
        <taxon>Hypocreomycetidae</taxon>
        <taxon>Glomerellales</taxon>
        <taxon>Glomerellaceae</taxon>
        <taxon>Colletotrichum</taxon>
        <taxon>Colletotrichum graminicola species complex</taxon>
    </lineage>
</organism>
<keyword evidence="2" id="KW-1185">Reference proteome</keyword>
<name>A0AAD8V7K9_9PEZI</name>
<gene>
    <name evidence="1" type="ORF">LY79DRAFT_111450</name>
</gene>
<evidence type="ECO:0000313" key="2">
    <source>
        <dbReference type="Proteomes" id="UP001230504"/>
    </source>
</evidence>
<reference evidence="1" key="1">
    <citation type="submission" date="2021-06" db="EMBL/GenBank/DDBJ databases">
        <title>Comparative genomics, transcriptomics and evolutionary studies reveal genomic signatures of adaptation to plant cell wall in hemibiotrophic fungi.</title>
        <authorList>
            <consortium name="DOE Joint Genome Institute"/>
            <person name="Baroncelli R."/>
            <person name="Diaz J.F."/>
            <person name="Benocci T."/>
            <person name="Peng M."/>
            <person name="Battaglia E."/>
            <person name="Haridas S."/>
            <person name="Andreopoulos W."/>
            <person name="Labutti K."/>
            <person name="Pangilinan J."/>
            <person name="Floch G.L."/>
            <person name="Makela M.R."/>
            <person name="Henrissat B."/>
            <person name="Grigoriev I.V."/>
            <person name="Crouch J.A."/>
            <person name="De Vries R.P."/>
            <person name="Sukno S.A."/>
            <person name="Thon M.R."/>
        </authorList>
    </citation>
    <scope>NUCLEOTIDE SEQUENCE</scope>
    <source>
        <strain evidence="1">CBS 125086</strain>
    </source>
</reference>
<protein>
    <submittedName>
        <fullName evidence="1">Uncharacterized protein</fullName>
    </submittedName>
</protein>
<dbReference type="EMBL" id="JAHLJV010000016">
    <property type="protein sequence ID" value="KAK1595353.1"/>
    <property type="molecule type" value="Genomic_DNA"/>
</dbReference>
<dbReference type="Proteomes" id="UP001230504">
    <property type="component" value="Unassembled WGS sequence"/>
</dbReference>
<sequence length="211" mass="23372">MPTHTQCNIDGLSPNTEHTEPVLVPALWLTPLWAPEAWRQLDRFTRRHSKRADALPLSPDQIAVTKWHIIRIVICDYSYSLYGPCCPAIHLPAHHIKGGRFPAPTTETGKAPGLALFSDPTECPYQYHLGPHQTVAQRFDNADANCGPRTVTLHLRSDLRWLLHRGALRSLFCPPASARENEAARDAATIVECETASGAWRNHGIGGHGLT</sequence>
<dbReference type="AlphaFoldDB" id="A0AAD8V7K9"/>
<dbReference type="GeneID" id="85434940"/>
<evidence type="ECO:0000313" key="1">
    <source>
        <dbReference type="EMBL" id="KAK1595353.1"/>
    </source>
</evidence>
<accession>A0AAD8V7K9</accession>
<proteinExistence type="predicted"/>
<comment type="caution">
    <text evidence="1">The sequence shown here is derived from an EMBL/GenBank/DDBJ whole genome shotgun (WGS) entry which is preliminary data.</text>
</comment>